<proteinExistence type="predicted"/>
<dbReference type="GO" id="GO:0016020">
    <property type="term" value="C:membrane"/>
    <property type="evidence" value="ECO:0007669"/>
    <property type="project" value="UniProtKB-SubCell"/>
</dbReference>
<organism evidence="8 9">
    <name type="scientific">Strongylocentrotus purpuratus</name>
    <name type="common">Purple sea urchin</name>
    <dbReference type="NCBI Taxonomy" id="7668"/>
    <lineage>
        <taxon>Eukaryota</taxon>
        <taxon>Metazoa</taxon>
        <taxon>Echinodermata</taxon>
        <taxon>Eleutherozoa</taxon>
        <taxon>Echinozoa</taxon>
        <taxon>Echinoidea</taxon>
        <taxon>Euechinoidea</taxon>
        <taxon>Echinacea</taxon>
        <taxon>Camarodonta</taxon>
        <taxon>Echinidea</taxon>
        <taxon>Strongylocentrotidae</taxon>
        <taxon>Strongylocentrotus</taxon>
    </lineage>
</organism>
<accession>A0A7M7GJ17</accession>
<evidence type="ECO:0000256" key="4">
    <source>
        <dbReference type="ARBA" id="ARBA00023136"/>
    </source>
</evidence>
<keyword evidence="2" id="KW-0812">Transmembrane</keyword>
<dbReference type="InterPro" id="IPR035897">
    <property type="entry name" value="Toll_tir_struct_dom_sf"/>
</dbReference>
<evidence type="ECO:0000256" key="1">
    <source>
        <dbReference type="ARBA" id="ARBA00004479"/>
    </source>
</evidence>
<dbReference type="PANTHER" id="PTHR24368">
    <property type="entry name" value="AMPHOTERIN-INDUCED PROTEIN"/>
    <property type="match status" value="1"/>
</dbReference>
<dbReference type="GO" id="GO:0007165">
    <property type="term" value="P:signal transduction"/>
    <property type="evidence" value="ECO:0007669"/>
    <property type="project" value="InterPro"/>
</dbReference>
<protein>
    <recommendedName>
        <fullName evidence="7">TIR domain-containing protein</fullName>
    </recommendedName>
</protein>
<dbReference type="KEGG" id="spu:584045"/>
<evidence type="ECO:0000256" key="6">
    <source>
        <dbReference type="SAM" id="SignalP"/>
    </source>
</evidence>
<evidence type="ECO:0000313" key="9">
    <source>
        <dbReference type="Proteomes" id="UP000007110"/>
    </source>
</evidence>
<dbReference type="EnsemblMetazoa" id="XM_003730835">
    <property type="protein sequence ID" value="XP_003730883"/>
    <property type="gene ID" value="LOC584045"/>
</dbReference>
<keyword evidence="5" id="KW-0325">Glycoprotein</keyword>
<feature type="domain" description="TIR" evidence="7">
    <location>
        <begin position="45"/>
        <end position="187"/>
    </location>
</feature>
<dbReference type="Gene3D" id="3.40.50.10140">
    <property type="entry name" value="Toll/interleukin-1 receptor homology (TIR) domain"/>
    <property type="match status" value="1"/>
</dbReference>
<evidence type="ECO:0000256" key="3">
    <source>
        <dbReference type="ARBA" id="ARBA00022989"/>
    </source>
</evidence>
<dbReference type="SMART" id="SM00255">
    <property type="entry name" value="TIR"/>
    <property type="match status" value="1"/>
</dbReference>
<dbReference type="SUPFAM" id="SSF52200">
    <property type="entry name" value="Toll/Interleukin receptor TIR domain"/>
    <property type="match status" value="1"/>
</dbReference>
<keyword evidence="6" id="KW-0732">Signal</keyword>
<dbReference type="Proteomes" id="UP000007110">
    <property type="component" value="Unassembled WGS sequence"/>
</dbReference>
<dbReference type="PROSITE" id="PS50104">
    <property type="entry name" value="TIR"/>
    <property type="match status" value="1"/>
</dbReference>
<dbReference type="Pfam" id="PF01582">
    <property type="entry name" value="TIR"/>
    <property type="match status" value="1"/>
</dbReference>
<evidence type="ECO:0000256" key="5">
    <source>
        <dbReference type="ARBA" id="ARBA00023180"/>
    </source>
</evidence>
<keyword evidence="3" id="KW-1133">Transmembrane helix</keyword>
<dbReference type="InParanoid" id="A0A7M7GJ17"/>
<dbReference type="PANTHER" id="PTHR24368:SF210">
    <property type="entry name" value="SURFACE ANTIGEN BSPA-LIKE"/>
    <property type="match status" value="1"/>
</dbReference>
<evidence type="ECO:0000256" key="2">
    <source>
        <dbReference type="ARBA" id="ARBA00022692"/>
    </source>
</evidence>
<evidence type="ECO:0000313" key="8">
    <source>
        <dbReference type="EnsemblMetazoa" id="XP_003730883"/>
    </source>
</evidence>
<sequence length="200" mass="23999">MAETRLIQLTVVLYLTILTATEDSFQHVELTSYREIQDAREFDDYEFHFNVMFAEEDEEGFRDRFRPALEELLPEYERNLYGDNDLPLGMHYYDAVHYVVEKSYKTIVLVSRAAIQDNWFVIKFRTAADQVNDTHIENMVVIFLEDIPDDELPFLVRLYLSDRKPYLSWEEEEGFQEYFWQKLTKMLKINLRCNNVIPPE</sequence>
<name>A0A7M7GJ17_STRPU</name>
<dbReference type="InterPro" id="IPR000157">
    <property type="entry name" value="TIR_dom"/>
</dbReference>
<reference evidence="9" key="1">
    <citation type="submission" date="2015-02" db="EMBL/GenBank/DDBJ databases">
        <title>Genome sequencing for Strongylocentrotus purpuratus.</title>
        <authorList>
            <person name="Murali S."/>
            <person name="Liu Y."/>
            <person name="Vee V."/>
            <person name="English A."/>
            <person name="Wang M."/>
            <person name="Skinner E."/>
            <person name="Han Y."/>
            <person name="Muzny D.M."/>
            <person name="Worley K.C."/>
            <person name="Gibbs R.A."/>
        </authorList>
    </citation>
    <scope>NUCLEOTIDE SEQUENCE</scope>
</reference>
<dbReference type="AlphaFoldDB" id="A0A7M7GJ17"/>
<evidence type="ECO:0000259" key="7">
    <source>
        <dbReference type="PROSITE" id="PS50104"/>
    </source>
</evidence>
<reference evidence="8" key="2">
    <citation type="submission" date="2021-01" db="UniProtKB">
        <authorList>
            <consortium name="EnsemblMetazoa"/>
        </authorList>
    </citation>
    <scope>IDENTIFICATION</scope>
</reference>
<feature type="chain" id="PRO_5029915986" description="TIR domain-containing protein" evidence="6">
    <location>
        <begin position="22"/>
        <end position="200"/>
    </location>
</feature>
<keyword evidence="4" id="KW-0472">Membrane</keyword>
<feature type="signal peptide" evidence="6">
    <location>
        <begin position="1"/>
        <end position="21"/>
    </location>
</feature>
<dbReference type="OrthoDB" id="1421090at2759"/>
<dbReference type="RefSeq" id="XP_003730883.2">
    <property type="nucleotide sequence ID" value="XM_003730835.2"/>
</dbReference>
<dbReference type="GeneID" id="584045"/>
<comment type="subcellular location">
    <subcellularLocation>
        <location evidence="1">Membrane</location>
        <topology evidence="1">Single-pass type I membrane protein</topology>
    </subcellularLocation>
</comment>
<keyword evidence="9" id="KW-1185">Reference proteome</keyword>
<dbReference type="InterPro" id="IPR031283">
    <property type="entry name" value="AMIGO"/>
</dbReference>